<dbReference type="RefSeq" id="WP_171777979.1">
    <property type="nucleotide sequence ID" value="NZ_CP045273.1"/>
</dbReference>
<organism evidence="1 2">
    <name type="scientific">Priestia megaterium</name>
    <name type="common">Bacillus megaterium</name>
    <dbReference type="NCBI Taxonomy" id="1404"/>
    <lineage>
        <taxon>Bacteria</taxon>
        <taxon>Bacillati</taxon>
        <taxon>Bacillota</taxon>
        <taxon>Bacilli</taxon>
        <taxon>Bacillales</taxon>
        <taxon>Bacillaceae</taxon>
        <taxon>Priestia</taxon>
    </lineage>
</organism>
<dbReference type="AlphaFoldDB" id="A0A6M6E2N6"/>
<evidence type="ECO:0008006" key="3">
    <source>
        <dbReference type="Google" id="ProtNLM"/>
    </source>
</evidence>
<protein>
    <recommendedName>
        <fullName evidence="3">YfmQ</fullName>
    </recommendedName>
</protein>
<dbReference type="Pfam" id="PF10787">
    <property type="entry name" value="YfmQ"/>
    <property type="match status" value="1"/>
</dbReference>
<geneLocation type="plasmid" evidence="2">
    <name>pfdu301a</name>
</geneLocation>
<accession>A0A6M6E2N6</accession>
<sequence>MTWVVILSIVVVSALKILITCLPTPVVKWLVGKFEIHKSINMDAKVTIGDKEIKGAPKEELIANFNKGTFLKKYYIHPGSEHYFLYPEGEKTPIKISIQTGGKKVMMWLHQYSDRIDVVKQYPKKIIAYSIHSNELQSGALVK</sequence>
<dbReference type="Proteomes" id="UP000501076">
    <property type="component" value="Plasmid pFDU301A"/>
</dbReference>
<dbReference type="InterPro" id="IPR019723">
    <property type="entry name" value="Uncharacterised_YfmQ"/>
</dbReference>
<gene>
    <name evidence="1" type="ORF">FDZ14_28240</name>
</gene>
<name>A0A6M6E2N6_PRIMG</name>
<proteinExistence type="predicted"/>
<evidence type="ECO:0000313" key="1">
    <source>
        <dbReference type="EMBL" id="QJX79996.1"/>
    </source>
</evidence>
<dbReference type="EMBL" id="CP045273">
    <property type="protein sequence ID" value="QJX79996.1"/>
    <property type="molecule type" value="Genomic_DNA"/>
</dbReference>
<reference evidence="1 2" key="1">
    <citation type="submission" date="2019-10" db="EMBL/GenBank/DDBJ databases">
        <title>Complete genome sequences for adaption low water activity.</title>
        <authorList>
            <person name="Zhao L."/>
            <person name="Zhong J."/>
        </authorList>
    </citation>
    <scope>NUCLEOTIDE SEQUENCE [LARGE SCALE GENOMIC DNA]</scope>
    <source>
        <strain evidence="1 2">FDU301</strain>
        <plasmid evidence="2">pfdu301a</plasmid>
    </source>
</reference>
<keyword evidence="1" id="KW-0614">Plasmid</keyword>
<evidence type="ECO:0000313" key="2">
    <source>
        <dbReference type="Proteomes" id="UP000501076"/>
    </source>
</evidence>